<evidence type="ECO:0000256" key="2">
    <source>
        <dbReference type="SAM" id="MobiDB-lite"/>
    </source>
</evidence>
<proteinExistence type="predicted"/>
<gene>
    <name evidence="4" type="ORF">M408DRAFT_36460</name>
</gene>
<evidence type="ECO:0000256" key="1">
    <source>
        <dbReference type="ARBA" id="ARBA00022853"/>
    </source>
</evidence>
<dbReference type="SUPFAM" id="SSF82199">
    <property type="entry name" value="SET domain"/>
    <property type="match status" value="1"/>
</dbReference>
<dbReference type="PANTHER" id="PTHR46462">
    <property type="entry name" value="UPSET, ISOFORM A"/>
    <property type="match status" value="1"/>
</dbReference>
<evidence type="ECO:0000313" key="5">
    <source>
        <dbReference type="Proteomes" id="UP000054097"/>
    </source>
</evidence>
<protein>
    <recommendedName>
        <fullName evidence="3">SET domain-containing protein</fullName>
    </recommendedName>
</protein>
<dbReference type="Gene3D" id="2.170.270.10">
    <property type="entry name" value="SET domain"/>
    <property type="match status" value="1"/>
</dbReference>
<reference evidence="5" key="2">
    <citation type="submission" date="2015-01" db="EMBL/GenBank/DDBJ databases">
        <title>Evolutionary Origins and Diversification of the Mycorrhizal Mutualists.</title>
        <authorList>
            <consortium name="DOE Joint Genome Institute"/>
            <consortium name="Mycorrhizal Genomics Consortium"/>
            <person name="Kohler A."/>
            <person name="Kuo A."/>
            <person name="Nagy L.G."/>
            <person name="Floudas D."/>
            <person name="Copeland A."/>
            <person name="Barry K.W."/>
            <person name="Cichocki N."/>
            <person name="Veneault-Fourrey C."/>
            <person name="LaButti K."/>
            <person name="Lindquist E.A."/>
            <person name="Lipzen A."/>
            <person name="Lundell T."/>
            <person name="Morin E."/>
            <person name="Murat C."/>
            <person name="Riley R."/>
            <person name="Ohm R."/>
            <person name="Sun H."/>
            <person name="Tunlid A."/>
            <person name="Henrissat B."/>
            <person name="Grigoriev I.V."/>
            <person name="Hibbett D.S."/>
            <person name="Martin F."/>
        </authorList>
    </citation>
    <scope>NUCLEOTIDE SEQUENCE [LARGE SCALE GENOMIC DNA]</scope>
    <source>
        <strain evidence="5">MAFF 305830</strain>
    </source>
</reference>
<dbReference type="SMART" id="SM00317">
    <property type="entry name" value="SET"/>
    <property type="match status" value="1"/>
</dbReference>
<evidence type="ECO:0000259" key="3">
    <source>
        <dbReference type="SMART" id="SM00317"/>
    </source>
</evidence>
<dbReference type="PANTHER" id="PTHR46462:SF3">
    <property type="entry name" value="UPSET, ISOFORM A"/>
    <property type="match status" value="1"/>
</dbReference>
<reference evidence="4 5" key="1">
    <citation type="submission" date="2014-04" db="EMBL/GenBank/DDBJ databases">
        <authorList>
            <consortium name="DOE Joint Genome Institute"/>
            <person name="Kuo A."/>
            <person name="Zuccaro A."/>
            <person name="Kohler A."/>
            <person name="Nagy L.G."/>
            <person name="Floudas D."/>
            <person name="Copeland A."/>
            <person name="Barry K.W."/>
            <person name="Cichocki N."/>
            <person name="Veneault-Fourrey C."/>
            <person name="LaButti K."/>
            <person name="Lindquist E.A."/>
            <person name="Lipzen A."/>
            <person name="Lundell T."/>
            <person name="Morin E."/>
            <person name="Murat C."/>
            <person name="Sun H."/>
            <person name="Tunlid A."/>
            <person name="Henrissat B."/>
            <person name="Grigoriev I.V."/>
            <person name="Hibbett D.S."/>
            <person name="Martin F."/>
            <person name="Nordberg H.P."/>
            <person name="Cantor M.N."/>
            <person name="Hua S.X."/>
        </authorList>
    </citation>
    <scope>NUCLEOTIDE SEQUENCE [LARGE SCALE GENOMIC DNA]</scope>
    <source>
        <strain evidence="4 5">MAFF 305830</strain>
    </source>
</reference>
<keyword evidence="5" id="KW-1185">Reference proteome</keyword>
<dbReference type="GO" id="GO:0006325">
    <property type="term" value="P:chromatin organization"/>
    <property type="evidence" value="ECO:0007669"/>
    <property type="project" value="UniProtKB-KW"/>
</dbReference>
<dbReference type="EMBL" id="KN824331">
    <property type="protein sequence ID" value="KIM23822.1"/>
    <property type="molecule type" value="Genomic_DNA"/>
</dbReference>
<dbReference type="GO" id="GO:0006355">
    <property type="term" value="P:regulation of DNA-templated transcription"/>
    <property type="evidence" value="ECO:0007669"/>
    <property type="project" value="TreeGrafter"/>
</dbReference>
<keyword evidence="1" id="KW-0156">Chromatin regulator</keyword>
<dbReference type="OrthoDB" id="79252at2759"/>
<evidence type="ECO:0000313" key="4">
    <source>
        <dbReference type="EMBL" id="KIM23822.1"/>
    </source>
</evidence>
<dbReference type="STRING" id="933852.A0A0C2X2X4"/>
<accession>A0A0C2X2X4</accession>
<sequence length="179" mass="19745">PVDDEPQETRPIPGPDGVPKADPFTAQRYSLHALKTIPPRTLLATFPASISSHTSYLATPSNQYFQLGAPKPYVRVLGAPLEVALDARIVGGVGRFARSGCWPNAALRTVVVKPDKRKRAKKPQRLEDDVAMDDGTDDLAGFSLHFGIFALKELAEGEEIVLAWEWDDAHRIHRLPKML</sequence>
<feature type="domain" description="SET" evidence="3">
    <location>
        <begin position="18"/>
        <end position="171"/>
    </location>
</feature>
<feature type="non-terminal residue" evidence="4">
    <location>
        <position position="179"/>
    </location>
</feature>
<dbReference type="HOGENOM" id="CLU_054893_1_0_1"/>
<dbReference type="InterPro" id="IPR046341">
    <property type="entry name" value="SET_dom_sf"/>
</dbReference>
<dbReference type="GO" id="GO:0070210">
    <property type="term" value="C:Rpd3L-Expanded complex"/>
    <property type="evidence" value="ECO:0007669"/>
    <property type="project" value="TreeGrafter"/>
</dbReference>
<dbReference type="GO" id="GO:0034967">
    <property type="term" value="C:Set3 complex"/>
    <property type="evidence" value="ECO:0007669"/>
    <property type="project" value="TreeGrafter"/>
</dbReference>
<organism evidence="4 5">
    <name type="scientific">Serendipita vermifera MAFF 305830</name>
    <dbReference type="NCBI Taxonomy" id="933852"/>
    <lineage>
        <taxon>Eukaryota</taxon>
        <taxon>Fungi</taxon>
        <taxon>Dikarya</taxon>
        <taxon>Basidiomycota</taxon>
        <taxon>Agaricomycotina</taxon>
        <taxon>Agaricomycetes</taxon>
        <taxon>Sebacinales</taxon>
        <taxon>Serendipitaceae</taxon>
        <taxon>Serendipita</taxon>
    </lineage>
</organism>
<dbReference type="AlphaFoldDB" id="A0A0C2X2X4"/>
<dbReference type="Proteomes" id="UP000054097">
    <property type="component" value="Unassembled WGS sequence"/>
</dbReference>
<feature type="non-terminal residue" evidence="4">
    <location>
        <position position="1"/>
    </location>
</feature>
<feature type="region of interest" description="Disordered" evidence="2">
    <location>
        <begin position="1"/>
        <end position="23"/>
    </location>
</feature>
<dbReference type="InterPro" id="IPR001214">
    <property type="entry name" value="SET_dom"/>
</dbReference>
<name>A0A0C2X2X4_SERVB</name>